<keyword evidence="8" id="KW-0720">Serine protease</keyword>
<feature type="active site" description="Charge relay system" evidence="9">
    <location>
        <position position="169"/>
    </location>
</feature>
<reference evidence="11" key="1">
    <citation type="submission" date="2016-11" db="EMBL/GenBank/DDBJ databases">
        <authorList>
            <person name="Varghese N."/>
            <person name="Submissions S."/>
        </authorList>
    </citation>
    <scope>NUCLEOTIDE SEQUENCE [LARGE SCALE GENOMIC DNA]</scope>
    <source>
        <strain evidence="11">Sac-22</strain>
    </source>
</reference>
<dbReference type="AlphaFoldDB" id="A0A1M7NR29"/>
<dbReference type="Proteomes" id="UP000184339">
    <property type="component" value="Unassembled WGS sequence"/>
</dbReference>
<dbReference type="PIRSF" id="PIRSF032067">
    <property type="entry name" value="Cyanophycinase"/>
    <property type="match status" value="1"/>
</dbReference>
<dbReference type="PANTHER" id="PTHR36175">
    <property type="entry name" value="CYANOPHYCINASE"/>
    <property type="match status" value="1"/>
</dbReference>
<feature type="active site" description="Charge relay system" evidence="9">
    <location>
        <position position="127"/>
    </location>
</feature>
<dbReference type="OrthoDB" id="9799980at2"/>
<sequence>MGSLMIIGGAEDRTDNMEVLKKFIELSGGEDQPLVVLTAASTVPEKIWEMYQGAFNALHAHKVRHLPMADRAAAEDEELAHAIATAKGIFITGGDQKRLMTIIGGTRCGNALRQAWRENGACLAGTSAGASGMCTHMMAEGHADLAPEKGAARLAAGLGFVPRVVIDQHFAQRHRINRLLSVVTQSPFLLGAGIDENTALVVHQSDGLEVVGEGCVTVVDCRDARTNIVDIPAGEVPHIFGARLHLLPAGACFRREGELTDFIDYLTKEH</sequence>
<dbReference type="PANTHER" id="PTHR36175:SF1">
    <property type="entry name" value="CYANOPHYCINASE"/>
    <property type="match status" value="1"/>
</dbReference>
<protein>
    <recommendedName>
        <fullName evidence="5">Cyanophycinase</fullName>
        <ecNumber evidence="4">3.4.15.6</ecNumber>
    </recommendedName>
</protein>
<evidence type="ECO:0000313" key="10">
    <source>
        <dbReference type="EMBL" id="SHN06470.1"/>
    </source>
</evidence>
<organism evidence="10 11">
    <name type="scientific">Duganella sacchari</name>
    <dbReference type="NCBI Taxonomy" id="551987"/>
    <lineage>
        <taxon>Bacteria</taxon>
        <taxon>Pseudomonadati</taxon>
        <taxon>Pseudomonadota</taxon>
        <taxon>Betaproteobacteria</taxon>
        <taxon>Burkholderiales</taxon>
        <taxon>Oxalobacteraceae</taxon>
        <taxon>Telluria group</taxon>
        <taxon>Duganella</taxon>
    </lineage>
</organism>
<dbReference type="SUPFAM" id="SSF52317">
    <property type="entry name" value="Class I glutamine amidotransferase-like"/>
    <property type="match status" value="1"/>
</dbReference>
<evidence type="ECO:0000256" key="5">
    <source>
        <dbReference type="ARBA" id="ARBA00015719"/>
    </source>
</evidence>
<dbReference type="RefSeq" id="WP_072783933.1">
    <property type="nucleotide sequence ID" value="NZ_FRCX01000004.1"/>
</dbReference>
<dbReference type="InterPro" id="IPR005320">
    <property type="entry name" value="Peptidase_S51"/>
</dbReference>
<dbReference type="CDD" id="cd03145">
    <property type="entry name" value="GAT1_cyanophycinase"/>
    <property type="match status" value="1"/>
</dbReference>
<feature type="active site" description="Charge relay system" evidence="9">
    <location>
        <position position="196"/>
    </location>
</feature>
<dbReference type="GO" id="GO:0006508">
    <property type="term" value="P:proteolysis"/>
    <property type="evidence" value="ECO:0007669"/>
    <property type="project" value="UniProtKB-KW"/>
</dbReference>
<evidence type="ECO:0000256" key="6">
    <source>
        <dbReference type="ARBA" id="ARBA00022670"/>
    </source>
</evidence>
<keyword evidence="7" id="KW-0378">Hydrolase</keyword>
<dbReference type="GO" id="GO:0008236">
    <property type="term" value="F:serine-type peptidase activity"/>
    <property type="evidence" value="ECO:0007669"/>
    <property type="project" value="UniProtKB-KW"/>
</dbReference>
<evidence type="ECO:0000256" key="7">
    <source>
        <dbReference type="ARBA" id="ARBA00022801"/>
    </source>
</evidence>
<accession>A0A1M7NR29</accession>
<comment type="catalytic activity">
    <reaction evidence="1">
        <text>[L-4-(L-arginin-2-N-yl)aspartate](n) + H2O = [L-4-(L-arginin-2-N-yl)aspartate](n-1) + L-4-(L-arginin-2-N-yl)aspartate</text>
        <dbReference type="Rhea" id="RHEA:12845"/>
        <dbReference type="Rhea" id="RHEA-COMP:13728"/>
        <dbReference type="Rhea" id="RHEA-COMP:13734"/>
        <dbReference type="ChEBI" id="CHEBI:15377"/>
        <dbReference type="ChEBI" id="CHEBI:137986"/>
        <dbReference type="ChEBI" id="CHEBI:137991"/>
        <dbReference type="EC" id="3.4.15.6"/>
    </reaction>
</comment>
<evidence type="ECO:0000313" key="11">
    <source>
        <dbReference type="Proteomes" id="UP000184339"/>
    </source>
</evidence>
<dbReference type="InterPro" id="IPR029062">
    <property type="entry name" value="Class_I_gatase-like"/>
</dbReference>
<evidence type="ECO:0000256" key="4">
    <source>
        <dbReference type="ARBA" id="ARBA00013115"/>
    </source>
</evidence>
<evidence type="ECO:0000256" key="1">
    <source>
        <dbReference type="ARBA" id="ARBA00001092"/>
    </source>
</evidence>
<dbReference type="EMBL" id="FRCX01000004">
    <property type="protein sequence ID" value="SHN06470.1"/>
    <property type="molecule type" value="Genomic_DNA"/>
</dbReference>
<comment type="function">
    <text evidence="2">Exopeptidase that catalyzes the hydrolytic cleavage of multi-L-arginyl-poly-L-aspartic acid (cyanophycin; a water-insoluble reserve polymer) into aspartate-arginine dipeptides.</text>
</comment>
<dbReference type="GO" id="GO:0008241">
    <property type="term" value="F:peptidyl-dipeptidase activity"/>
    <property type="evidence" value="ECO:0007669"/>
    <property type="project" value="UniProtKB-EC"/>
</dbReference>
<dbReference type="STRING" id="551987.SAMN05192549_104132"/>
<comment type="similarity">
    <text evidence="3">Belongs to the peptidase S51 family.</text>
</comment>
<proteinExistence type="inferred from homology"/>
<evidence type="ECO:0000256" key="2">
    <source>
        <dbReference type="ARBA" id="ARBA00002039"/>
    </source>
</evidence>
<keyword evidence="6" id="KW-0645">Protease</keyword>
<dbReference type="Pfam" id="PF03575">
    <property type="entry name" value="Peptidase_S51"/>
    <property type="match status" value="1"/>
</dbReference>
<evidence type="ECO:0000256" key="9">
    <source>
        <dbReference type="PIRSR" id="PIRSR032067-1"/>
    </source>
</evidence>
<name>A0A1M7NR29_9BURK</name>
<dbReference type="EC" id="3.4.15.6" evidence="4"/>
<gene>
    <name evidence="10" type="ORF">SAMN05192549_104132</name>
</gene>
<evidence type="ECO:0000256" key="8">
    <source>
        <dbReference type="ARBA" id="ARBA00022825"/>
    </source>
</evidence>
<dbReference type="NCBIfam" id="TIGR02069">
    <property type="entry name" value="cyanophycinase"/>
    <property type="match status" value="1"/>
</dbReference>
<keyword evidence="11" id="KW-1185">Reference proteome</keyword>
<dbReference type="InterPro" id="IPR011811">
    <property type="entry name" value="Peptidase_S51_cyanophycinase"/>
</dbReference>
<dbReference type="Gene3D" id="3.40.50.880">
    <property type="match status" value="1"/>
</dbReference>
<evidence type="ECO:0000256" key="3">
    <source>
        <dbReference type="ARBA" id="ARBA00006534"/>
    </source>
</evidence>